<dbReference type="Pfam" id="PF03195">
    <property type="entry name" value="LOB"/>
    <property type="match status" value="1"/>
</dbReference>
<comment type="caution">
    <text evidence="3">The sequence shown here is derived from an EMBL/GenBank/DDBJ whole genome shotgun (WGS) entry which is preliminary data.</text>
</comment>
<dbReference type="PANTHER" id="PTHR31301:SF21">
    <property type="entry name" value="LOB DOMAIN-CONTAINING PROTEIN 27-RELATED"/>
    <property type="match status" value="1"/>
</dbReference>
<keyword evidence="4" id="KW-1185">Reference proteome</keyword>
<evidence type="ECO:0000259" key="2">
    <source>
        <dbReference type="PROSITE" id="PS50891"/>
    </source>
</evidence>
<proteinExistence type="inferred from homology"/>
<dbReference type="PROSITE" id="PS50891">
    <property type="entry name" value="LOB"/>
    <property type="match status" value="1"/>
</dbReference>
<evidence type="ECO:0000313" key="3">
    <source>
        <dbReference type="EMBL" id="KAK6128350.1"/>
    </source>
</evidence>
<evidence type="ECO:0000256" key="1">
    <source>
        <dbReference type="ARBA" id="ARBA00005474"/>
    </source>
</evidence>
<organism evidence="3 4">
    <name type="scientific">Rehmannia glutinosa</name>
    <name type="common">Chinese foxglove</name>
    <dbReference type="NCBI Taxonomy" id="99300"/>
    <lineage>
        <taxon>Eukaryota</taxon>
        <taxon>Viridiplantae</taxon>
        <taxon>Streptophyta</taxon>
        <taxon>Embryophyta</taxon>
        <taxon>Tracheophyta</taxon>
        <taxon>Spermatophyta</taxon>
        <taxon>Magnoliopsida</taxon>
        <taxon>eudicotyledons</taxon>
        <taxon>Gunneridae</taxon>
        <taxon>Pentapetalae</taxon>
        <taxon>asterids</taxon>
        <taxon>lamiids</taxon>
        <taxon>Lamiales</taxon>
        <taxon>Orobanchaceae</taxon>
        <taxon>Rehmannieae</taxon>
        <taxon>Rehmannia</taxon>
    </lineage>
</organism>
<gene>
    <name evidence="3" type="ORF">DH2020_037910</name>
</gene>
<feature type="domain" description="LOB" evidence="2">
    <location>
        <begin position="1"/>
        <end position="74"/>
    </location>
</feature>
<dbReference type="InterPro" id="IPR004883">
    <property type="entry name" value="LOB"/>
</dbReference>
<sequence length="250" mass="28481">MFQNVHRLFGVSNITKMLDNLKNDDQKEDAMKSIIYEAEMRHRFPVHGCTLVINHLRLQLQCAVEELRHVYAQISACKQQMINKQVNRPEFWPSAQMEVGSSSSQMQSVGNVVAHEEQLNKQVDHLSTLDFWTSAQMDVGSSFQIQSVGNECLNQVFLNDNIGDVYGQLSDDIARKLMGLDSCSDTMMTTIQSQMDAFAIQQHNNVFSDNFEGIDDRQSYIKAAFESRVEMSRKEADSTVASREKKPNME</sequence>
<reference evidence="3 4" key="1">
    <citation type="journal article" date="2021" name="Comput. Struct. Biotechnol. J.">
        <title>De novo genome assembly of the potent medicinal plant Rehmannia glutinosa using nanopore technology.</title>
        <authorList>
            <person name="Ma L."/>
            <person name="Dong C."/>
            <person name="Song C."/>
            <person name="Wang X."/>
            <person name="Zheng X."/>
            <person name="Niu Y."/>
            <person name="Chen S."/>
            <person name="Feng W."/>
        </authorList>
    </citation>
    <scope>NUCLEOTIDE SEQUENCE [LARGE SCALE GENOMIC DNA]</scope>
    <source>
        <strain evidence="3">DH-2019</strain>
    </source>
</reference>
<name>A0ABR0V2R9_REHGL</name>
<dbReference type="Proteomes" id="UP001318860">
    <property type="component" value="Unassembled WGS sequence"/>
</dbReference>
<protein>
    <recommendedName>
        <fullName evidence="2">LOB domain-containing protein</fullName>
    </recommendedName>
</protein>
<dbReference type="PANTHER" id="PTHR31301">
    <property type="entry name" value="LOB DOMAIN-CONTAINING PROTEIN 4-RELATED"/>
    <property type="match status" value="1"/>
</dbReference>
<comment type="similarity">
    <text evidence="1">Belongs to the LOB domain-containing protein family.</text>
</comment>
<accession>A0ABR0V2R9</accession>
<evidence type="ECO:0000313" key="4">
    <source>
        <dbReference type="Proteomes" id="UP001318860"/>
    </source>
</evidence>
<dbReference type="EMBL" id="JABTTQ020001756">
    <property type="protein sequence ID" value="KAK6128350.1"/>
    <property type="molecule type" value="Genomic_DNA"/>
</dbReference>